<evidence type="ECO:0000256" key="5">
    <source>
        <dbReference type="ARBA" id="ARBA00023136"/>
    </source>
</evidence>
<dbReference type="GO" id="GO:0016020">
    <property type="term" value="C:membrane"/>
    <property type="evidence" value="ECO:0007669"/>
    <property type="project" value="UniProtKB-SubCell"/>
</dbReference>
<organism evidence="8">
    <name type="scientific">Brassica cretica</name>
    <name type="common">Mustard</name>
    <dbReference type="NCBI Taxonomy" id="69181"/>
    <lineage>
        <taxon>Eukaryota</taxon>
        <taxon>Viridiplantae</taxon>
        <taxon>Streptophyta</taxon>
        <taxon>Embryophyta</taxon>
        <taxon>Tracheophyta</taxon>
        <taxon>Spermatophyta</taxon>
        <taxon>Magnoliopsida</taxon>
        <taxon>eudicotyledons</taxon>
        <taxon>Gunneridae</taxon>
        <taxon>Pentapetalae</taxon>
        <taxon>rosids</taxon>
        <taxon>malvids</taxon>
        <taxon>Brassicales</taxon>
        <taxon>Brassicaceae</taxon>
        <taxon>Brassiceae</taxon>
        <taxon>Brassica</taxon>
    </lineage>
</organism>
<keyword evidence="5 6" id="KW-0472">Membrane</keyword>
<dbReference type="SUPFAM" id="SSF103481">
    <property type="entry name" value="Multidrug resistance efflux transporter EmrE"/>
    <property type="match status" value="2"/>
</dbReference>
<dbReference type="InterPro" id="IPR000620">
    <property type="entry name" value="EamA_dom"/>
</dbReference>
<dbReference type="AlphaFoldDB" id="A0A8S9FHN9"/>
<feature type="transmembrane region" description="Helical" evidence="6">
    <location>
        <begin position="106"/>
        <end position="125"/>
    </location>
</feature>
<feature type="transmembrane region" description="Helical" evidence="6">
    <location>
        <begin position="288"/>
        <end position="308"/>
    </location>
</feature>
<evidence type="ECO:0000259" key="7">
    <source>
        <dbReference type="Pfam" id="PF00892"/>
    </source>
</evidence>
<evidence type="ECO:0000256" key="3">
    <source>
        <dbReference type="ARBA" id="ARBA00022692"/>
    </source>
</evidence>
<comment type="similarity">
    <text evidence="2 6">Belongs to the drug/metabolite transporter (DMT) superfamily. Plant drug/metabolite exporter (P-DME) (TC 2.A.7.4) family.</text>
</comment>
<feature type="transmembrane region" description="Helical" evidence="6">
    <location>
        <begin position="39"/>
        <end position="62"/>
    </location>
</feature>
<proteinExistence type="inferred from homology"/>
<feature type="transmembrane region" description="Helical" evidence="6">
    <location>
        <begin position="217"/>
        <end position="241"/>
    </location>
</feature>
<dbReference type="Pfam" id="PF00892">
    <property type="entry name" value="EamA"/>
    <property type="match status" value="1"/>
</dbReference>
<evidence type="ECO:0000313" key="8">
    <source>
        <dbReference type="EMBL" id="KAF2533383.1"/>
    </source>
</evidence>
<feature type="transmembrane region" description="Helical" evidence="6">
    <location>
        <begin position="314"/>
        <end position="333"/>
    </location>
</feature>
<feature type="transmembrane region" description="Helical" evidence="6">
    <location>
        <begin position="177"/>
        <end position="197"/>
    </location>
</feature>
<feature type="transmembrane region" description="Helical" evidence="6">
    <location>
        <begin position="9"/>
        <end position="33"/>
    </location>
</feature>
<dbReference type="InterPro" id="IPR037185">
    <property type="entry name" value="EmrE-like"/>
</dbReference>
<feature type="transmembrane region" description="Helical" evidence="6">
    <location>
        <begin position="253"/>
        <end position="276"/>
    </location>
</feature>
<keyword evidence="3 6" id="KW-0812">Transmembrane</keyword>
<feature type="transmembrane region" description="Helical" evidence="6">
    <location>
        <begin position="74"/>
        <end position="94"/>
    </location>
</feature>
<evidence type="ECO:0000256" key="2">
    <source>
        <dbReference type="ARBA" id="ARBA00007635"/>
    </source>
</evidence>
<evidence type="ECO:0000256" key="1">
    <source>
        <dbReference type="ARBA" id="ARBA00004141"/>
    </source>
</evidence>
<sequence>MKKEMIEEVVIVGGLVMVQFVYAGNSLLMSYLMSLGLGPFTIVIFSTFATFLILSPFAILFERKQWPKELSARLIGKLVLISFAGVTLFQSLFLEGIRLTSPAMATAMPNLAPGLIFFIAWIVRLEKMNMKCVYSKLKILGTLLCVFGAFTMSLMHSASIIQDEKDNASIFVFDRDRVVGCIYLLGAVFVLSTNVVLQVSKPVLHNRVGLVSTLAEFPAPISLSAITALIGVLITMLVQLLQNQSGKVLTRSLISIGNLVGFSLLGGMVSGACVSFNGWAMKKRGPVMVSMFSPFATVISVGFSVLTLGESICLGSVGGMALMFMGLYLVLWAKGKEGFSQIESFDCEFDAKKPLLS</sequence>
<evidence type="ECO:0000256" key="4">
    <source>
        <dbReference type="ARBA" id="ARBA00022989"/>
    </source>
</evidence>
<comment type="caution">
    <text evidence="8">The sequence shown here is derived from an EMBL/GenBank/DDBJ whole genome shotgun (WGS) entry which is preliminary data.</text>
</comment>
<dbReference type="EMBL" id="QGKY02002305">
    <property type="protein sequence ID" value="KAF2533383.1"/>
    <property type="molecule type" value="Genomic_DNA"/>
</dbReference>
<feature type="transmembrane region" description="Helical" evidence="6">
    <location>
        <begin position="137"/>
        <end position="157"/>
    </location>
</feature>
<name>A0A8S9FHN9_BRACR</name>
<dbReference type="GO" id="GO:0022857">
    <property type="term" value="F:transmembrane transporter activity"/>
    <property type="evidence" value="ECO:0007669"/>
    <property type="project" value="InterPro"/>
</dbReference>
<gene>
    <name evidence="8" type="ORF">F2Q70_00031562</name>
</gene>
<feature type="domain" description="EamA" evidence="7">
    <location>
        <begin position="16"/>
        <end position="153"/>
    </location>
</feature>
<keyword evidence="4 6" id="KW-1133">Transmembrane helix</keyword>
<protein>
    <recommendedName>
        <fullName evidence="6">WAT1-related protein</fullName>
    </recommendedName>
</protein>
<dbReference type="PANTHER" id="PTHR31218">
    <property type="entry name" value="WAT1-RELATED PROTEIN"/>
    <property type="match status" value="1"/>
</dbReference>
<reference evidence="8" key="1">
    <citation type="submission" date="2019-12" db="EMBL/GenBank/DDBJ databases">
        <title>Genome sequencing and annotation of Brassica cretica.</title>
        <authorList>
            <person name="Studholme D.J."/>
            <person name="Sarris P.F."/>
        </authorList>
    </citation>
    <scope>NUCLEOTIDE SEQUENCE</scope>
    <source>
        <strain evidence="8">PFS-102/07</strain>
        <tissue evidence="8">Leaf</tissue>
    </source>
</reference>
<comment type="subcellular location">
    <subcellularLocation>
        <location evidence="1 6">Membrane</location>
        <topology evidence="1 6">Multi-pass membrane protein</topology>
    </subcellularLocation>
</comment>
<evidence type="ECO:0000256" key="6">
    <source>
        <dbReference type="RuleBase" id="RU363077"/>
    </source>
</evidence>
<accession>A0A8S9FHN9</accession>
<dbReference type="InterPro" id="IPR030184">
    <property type="entry name" value="WAT1-related"/>
</dbReference>